<dbReference type="HOGENOM" id="CLU_3354019_0_0_0"/>
<sequence length="36" mass="4001">MGTRKPEDAGVNQSTQYKYQKTESARTDSCGASIEY</sequence>
<dbReference type="EMBL" id="CP001472">
    <property type="protein sequence ID" value="ACO33745.1"/>
    <property type="molecule type" value="Genomic_DNA"/>
</dbReference>
<dbReference type="Proteomes" id="UP000002207">
    <property type="component" value="Chromosome"/>
</dbReference>
<feature type="region of interest" description="Disordered" evidence="1">
    <location>
        <begin position="1"/>
        <end position="36"/>
    </location>
</feature>
<organism evidence="2 3">
    <name type="scientific">Acidobacterium capsulatum (strain ATCC 51196 / DSM 11244 / BCRC 80197 / JCM 7670 / NBRC 15755 / NCIMB 13165 / 161)</name>
    <dbReference type="NCBI Taxonomy" id="240015"/>
    <lineage>
        <taxon>Bacteria</taxon>
        <taxon>Pseudomonadati</taxon>
        <taxon>Acidobacteriota</taxon>
        <taxon>Terriglobia</taxon>
        <taxon>Terriglobales</taxon>
        <taxon>Acidobacteriaceae</taxon>
        <taxon>Acidobacterium</taxon>
    </lineage>
</organism>
<gene>
    <name evidence="2" type="ordered locus">ACP_1598</name>
</gene>
<proteinExistence type="predicted"/>
<keyword evidence="3" id="KW-1185">Reference proteome</keyword>
<reference evidence="2 3" key="1">
    <citation type="journal article" date="2009" name="Appl. Environ. Microbiol.">
        <title>Three genomes from the phylum Acidobacteria provide insight into the lifestyles of these microorganisms in soils.</title>
        <authorList>
            <person name="Ward N.L."/>
            <person name="Challacombe J.F."/>
            <person name="Janssen P.H."/>
            <person name="Henrissat B."/>
            <person name="Coutinho P.M."/>
            <person name="Wu M."/>
            <person name="Xie G."/>
            <person name="Haft D.H."/>
            <person name="Sait M."/>
            <person name="Badger J."/>
            <person name="Barabote R.D."/>
            <person name="Bradley B."/>
            <person name="Brettin T.S."/>
            <person name="Brinkac L.M."/>
            <person name="Bruce D."/>
            <person name="Creasy T."/>
            <person name="Daugherty S.C."/>
            <person name="Davidsen T.M."/>
            <person name="DeBoy R.T."/>
            <person name="Detter J.C."/>
            <person name="Dodson R.J."/>
            <person name="Durkin A.S."/>
            <person name="Ganapathy A."/>
            <person name="Gwinn-Giglio M."/>
            <person name="Han C.S."/>
            <person name="Khouri H."/>
            <person name="Kiss H."/>
            <person name="Kothari S.P."/>
            <person name="Madupu R."/>
            <person name="Nelson K.E."/>
            <person name="Nelson W.C."/>
            <person name="Paulsen I."/>
            <person name="Penn K."/>
            <person name="Ren Q."/>
            <person name="Rosovitz M.J."/>
            <person name="Selengut J.D."/>
            <person name="Shrivastava S."/>
            <person name="Sullivan S.A."/>
            <person name="Tapia R."/>
            <person name="Thompson L.S."/>
            <person name="Watkins K.L."/>
            <person name="Yang Q."/>
            <person name="Yu C."/>
            <person name="Zafar N."/>
            <person name="Zhou L."/>
            <person name="Kuske C.R."/>
        </authorList>
    </citation>
    <scope>NUCLEOTIDE SEQUENCE [LARGE SCALE GENOMIC DNA]</scope>
    <source>
        <strain evidence="3">ATCC 51196 / DSM 11244 / BCRC 80197 / JCM 7670 / NBRC 15755 / NCIMB 13165 / 161</strain>
    </source>
</reference>
<accession>C1F6U0</accession>
<name>C1F6U0_ACIC5</name>
<evidence type="ECO:0000256" key="1">
    <source>
        <dbReference type="SAM" id="MobiDB-lite"/>
    </source>
</evidence>
<evidence type="ECO:0000313" key="2">
    <source>
        <dbReference type="EMBL" id="ACO33745.1"/>
    </source>
</evidence>
<dbReference type="KEGG" id="aca:ACP_1598"/>
<evidence type="ECO:0000313" key="3">
    <source>
        <dbReference type="Proteomes" id="UP000002207"/>
    </source>
</evidence>
<dbReference type="AlphaFoldDB" id="C1F6U0"/>
<dbReference type="InParanoid" id="C1F6U0"/>
<protein>
    <submittedName>
        <fullName evidence="2">Uncharacterized protein</fullName>
    </submittedName>
</protein>